<evidence type="ECO:0000256" key="1">
    <source>
        <dbReference type="SAM" id="MobiDB-lite"/>
    </source>
</evidence>
<dbReference type="AlphaFoldDB" id="G7NUB9"/>
<organism>
    <name type="scientific">Macaca fascicularis</name>
    <name type="common">Crab-eating macaque</name>
    <name type="synonym">Cynomolgus monkey</name>
    <dbReference type="NCBI Taxonomy" id="9541"/>
    <lineage>
        <taxon>Eukaryota</taxon>
        <taxon>Metazoa</taxon>
        <taxon>Chordata</taxon>
        <taxon>Craniata</taxon>
        <taxon>Vertebrata</taxon>
        <taxon>Euteleostomi</taxon>
        <taxon>Mammalia</taxon>
        <taxon>Eutheria</taxon>
        <taxon>Euarchontoglires</taxon>
        <taxon>Primates</taxon>
        <taxon>Haplorrhini</taxon>
        <taxon>Catarrhini</taxon>
        <taxon>Cercopithecidae</taxon>
        <taxon>Cercopithecinae</taxon>
        <taxon>Macaca</taxon>
    </lineage>
</organism>
<dbReference type="EMBL" id="CM001276">
    <property type="protein sequence ID" value="EHH49798.1"/>
    <property type="molecule type" value="Genomic_DNA"/>
</dbReference>
<accession>G7NUB9</accession>
<gene>
    <name evidence="2" type="ORF">EGM_00517</name>
</gene>
<feature type="non-terminal residue" evidence="2">
    <location>
        <position position="53"/>
    </location>
</feature>
<evidence type="ECO:0000313" key="2">
    <source>
        <dbReference type="EMBL" id="EHH49798.1"/>
    </source>
</evidence>
<protein>
    <submittedName>
        <fullName evidence="2">Uncharacterized protein</fullName>
    </submittedName>
</protein>
<reference evidence="2" key="1">
    <citation type="journal article" date="2011" name="Nat. Biotechnol.">
        <title>Genome sequencing and comparison of two nonhuman primate animal models, the cynomolgus and Chinese rhesus macaques.</title>
        <authorList>
            <person name="Yan G."/>
            <person name="Zhang G."/>
            <person name="Fang X."/>
            <person name="Zhang Y."/>
            <person name="Li C."/>
            <person name="Ling F."/>
            <person name="Cooper D.N."/>
            <person name="Li Q."/>
            <person name="Li Y."/>
            <person name="van Gool A.J."/>
            <person name="Du H."/>
            <person name="Chen J."/>
            <person name="Chen R."/>
            <person name="Zhang P."/>
            <person name="Huang Z."/>
            <person name="Thompson J.R."/>
            <person name="Meng Y."/>
            <person name="Bai Y."/>
            <person name="Wang J."/>
            <person name="Zhuo M."/>
            <person name="Wang T."/>
            <person name="Huang Y."/>
            <person name="Wei L."/>
            <person name="Li J."/>
            <person name="Wang Z."/>
            <person name="Hu H."/>
            <person name="Yang P."/>
            <person name="Le L."/>
            <person name="Stenson P.D."/>
            <person name="Li B."/>
            <person name="Liu X."/>
            <person name="Ball E.V."/>
            <person name="An N."/>
            <person name="Huang Q."/>
            <person name="Zhang Y."/>
            <person name="Fan W."/>
            <person name="Zhang X."/>
            <person name="Li Y."/>
            <person name="Wang W."/>
            <person name="Katze M.G."/>
            <person name="Su B."/>
            <person name="Nielsen R."/>
            <person name="Yang H."/>
            <person name="Wang J."/>
            <person name="Wang X."/>
            <person name="Wang J."/>
        </authorList>
    </citation>
    <scope>NUCLEOTIDE SEQUENCE [LARGE SCALE GENOMIC DNA]</scope>
    <source>
        <strain evidence="2">CE-4</strain>
    </source>
</reference>
<sequence length="53" mass="5722">MSKMQTWGGQKDHTQGCHFTLGGLHSSRAEALLTSQTGRRPGRGAPHFPDFAA</sequence>
<feature type="region of interest" description="Disordered" evidence="1">
    <location>
        <begin position="1"/>
        <end position="53"/>
    </location>
</feature>
<dbReference type="Proteomes" id="UP000009130">
    <property type="component" value="Chromosome 1"/>
</dbReference>
<proteinExistence type="predicted"/>
<name>G7NUB9_MACFA</name>